<evidence type="ECO:0000256" key="2">
    <source>
        <dbReference type="ARBA" id="ARBA00022771"/>
    </source>
</evidence>
<dbReference type="GO" id="GO:0005634">
    <property type="term" value="C:nucleus"/>
    <property type="evidence" value="ECO:0007669"/>
    <property type="project" value="InterPro"/>
</dbReference>
<organism evidence="7 8">
    <name type="scientific">Colocasia esculenta</name>
    <name type="common">Wild taro</name>
    <name type="synonym">Arum esculentum</name>
    <dbReference type="NCBI Taxonomy" id="4460"/>
    <lineage>
        <taxon>Eukaryota</taxon>
        <taxon>Viridiplantae</taxon>
        <taxon>Streptophyta</taxon>
        <taxon>Embryophyta</taxon>
        <taxon>Tracheophyta</taxon>
        <taxon>Spermatophyta</taxon>
        <taxon>Magnoliopsida</taxon>
        <taxon>Liliopsida</taxon>
        <taxon>Araceae</taxon>
        <taxon>Aroideae</taxon>
        <taxon>Colocasieae</taxon>
        <taxon>Colocasia</taxon>
    </lineage>
</organism>
<feature type="region of interest" description="Disordered" evidence="5">
    <location>
        <begin position="192"/>
        <end position="224"/>
    </location>
</feature>
<evidence type="ECO:0000256" key="5">
    <source>
        <dbReference type="SAM" id="MobiDB-lite"/>
    </source>
</evidence>
<feature type="compositionally biased region" description="Basic residues" evidence="5">
    <location>
        <begin position="192"/>
        <end position="203"/>
    </location>
</feature>
<keyword evidence="1" id="KW-0479">Metal-binding</keyword>
<evidence type="ECO:0000313" key="7">
    <source>
        <dbReference type="EMBL" id="MQL80446.1"/>
    </source>
</evidence>
<dbReference type="SUPFAM" id="SSF103612">
    <property type="entry name" value="SBT domain"/>
    <property type="match status" value="1"/>
</dbReference>
<evidence type="ECO:0000256" key="4">
    <source>
        <dbReference type="PROSITE-ProRule" id="PRU00470"/>
    </source>
</evidence>
<dbReference type="OrthoDB" id="514967at2759"/>
<dbReference type="InterPro" id="IPR044817">
    <property type="entry name" value="SBP-like"/>
</dbReference>
<dbReference type="GO" id="GO:0008270">
    <property type="term" value="F:zinc ion binding"/>
    <property type="evidence" value="ECO:0007669"/>
    <property type="project" value="UniProtKB-KW"/>
</dbReference>
<feature type="region of interest" description="Disordered" evidence="5">
    <location>
        <begin position="97"/>
        <end position="123"/>
    </location>
</feature>
<dbReference type="Proteomes" id="UP000652761">
    <property type="component" value="Unassembled WGS sequence"/>
</dbReference>
<evidence type="ECO:0000313" key="8">
    <source>
        <dbReference type="Proteomes" id="UP000652761"/>
    </source>
</evidence>
<evidence type="ECO:0000259" key="6">
    <source>
        <dbReference type="PROSITE" id="PS51141"/>
    </source>
</evidence>
<protein>
    <recommendedName>
        <fullName evidence="6">SBP-type domain-containing protein</fullName>
    </recommendedName>
</protein>
<feature type="domain" description="SBP-type" evidence="6">
    <location>
        <begin position="122"/>
        <end position="203"/>
    </location>
</feature>
<proteinExistence type="predicted"/>
<keyword evidence="2 4" id="KW-0863">Zinc-finger</keyword>
<evidence type="ECO:0000256" key="1">
    <source>
        <dbReference type="ARBA" id="ARBA00022723"/>
    </source>
</evidence>
<name>A0A843UEB9_COLES</name>
<keyword evidence="8" id="KW-1185">Reference proteome</keyword>
<comment type="caution">
    <text evidence="7">The sequence shown here is derived from an EMBL/GenBank/DDBJ whole genome shotgun (WGS) entry which is preliminary data.</text>
</comment>
<dbReference type="InterPro" id="IPR036893">
    <property type="entry name" value="SBP_sf"/>
</dbReference>
<dbReference type="AlphaFoldDB" id="A0A843UEB9"/>
<feature type="region of interest" description="Disordered" evidence="5">
    <location>
        <begin position="31"/>
        <end position="79"/>
    </location>
</feature>
<dbReference type="GO" id="GO:0003677">
    <property type="term" value="F:DNA binding"/>
    <property type="evidence" value="ECO:0007669"/>
    <property type="project" value="InterPro"/>
</dbReference>
<dbReference type="PROSITE" id="PS51141">
    <property type="entry name" value="ZF_SBP"/>
    <property type="match status" value="1"/>
</dbReference>
<evidence type="ECO:0000256" key="3">
    <source>
        <dbReference type="ARBA" id="ARBA00022833"/>
    </source>
</evidence>
<accession>A0A843UEB9</accession>
<dbReference type="Pfam" id="PF03110">
    <property type="entry name" value="SBP"/>
    <property type="match status" value="1"/>
</dbReference>
<dbReference type="PANTHER" id="PTHR31251">
    <property type="entry name" value="SQUAMOSA PROMOTER-BINDING-LIKE PROTEIN 4"/>
    <property type="match status" value="1"/>
</dbReference>
<sequence>MSCKSSGSLGASGSSDVLQSTLRTRVGAALAPASVPPMPGLAATSPSGSSASSGSAPSSAVAPRRGKGAAQGAQQQPPRCQVDLLLQTQGLRRALQVPQGDRHRPGAEVQPTVQQSRTADLPPPCIVTHMANLDTEAAECPTRQPWTSDLPPPCIVTRMANLDTEAAECPTRQPSFHQLSEFDQGNRSCRRRLAGHNERRRKPPPGSLSSRYGRVPSTLHEDSNRFGGFVLDFSHSRISSNARDE</sequence>
<dbReference type="InterPro" id="IPR004333">
    <property type="entry name" value="SBP_dom"/>
</dbReference>
<feature type="compositionally biased region" description="Low complexity" evidence="5">
    <location>
        <begin position="40"/>
        <end position="79"/>
    </location>
</feature>
<gene>
    <name evidence="7" type="ORF">Taro_012894</name>
</gene>
<keyword evidence="3" id="KW-0862">Zinc</keyword>
<dbReference type="EMBL" id="NMUH01000508">
    <property type="protein sequence ID" value="MQL80446.1"/>
    <property type="molecule type" value="Genomic_DNA"/>
</dbReference>
<reference evidence="7" key="1">
    <citation type="submission" date="2017-07" db="EMBL/GenBank/DDBJ databases">
        <title>Taro Niue Genome Assembly and Annotation.</title>
        <authorList>
            <person name="Atibalentja N."/>
            <person name="Keating K."/>
            <person name="Fields C.J."/>
        </authorList>
    </citation>
    <scope>NUCLEOTIDE SEQUENCE</scope>
    <source>
        <strain evidence="7">Niue_2</strain>
        <tissue evidence="7">Leaf</tissue>
    </source>
</reference>
<dbReference type="PANTHER" id="PTHR31251:SF226">
    <property type="entry name" value="SQUAMOSA PROMOTER-BINDING-LIKE PROTEIN 6"/>
    <property type="match status" value="1"/>
</dbReference>